<dbReference type="Pfam" id="PF00035">
    <property type="entry name" value="dsrm"/>
    <property type="match status" value="1"/>
</dbReference>
<name>H8I934_METCZ</name>
<dbReference type="PANTHER" id="PTHR23355:SF37">
    <property type="entry name" value="EXORIBONUCLEASE 2"/>
    <property type="match status" value="1"/>
</dbReference>
<dbReference type="RefSeq" id="WP_014404876.1">
    <property type="nucleotide sequence ID" value="NC_017034.1"/>
</dbReference>
<dbReference type="EMBL" id="CP003243">
    <property type="protein sequence ID" value="AFC99037.1"/>
    <property type="molecule type" value="Genomic_DNA"/>
</dbReference>
<dbReference type="EC" id="3.1.-.-" evidence="2"/>
<dbReference type="GO" id="GO:0005829">
    <property type="term" value="C:cytosol"/>
    <property type="evidence" value="ECO:0007669"/>
    <property type="project" value="TreeGrafter"/>
</dbReference>
<dbReference type="GO" id="GO:0004540">
    <property type="term" value="F:RNA nuclease activity"/>
    <property type="evidence" value="ECO:0007669"/>
    <property type="project" value="InterPro"/>
</dbReference>
<proteinExistence type="predicted"/>
<dbReference type="InterPro" id="IPR014720">
    <property type="entry name" value="dsRBD_dom"/>
</dbReference>
<reference evidence="2 3" key="1">
    <citation type="journal article" date="2012" name="J. Bacteriol.">
        <title>Complete genome sequence of a thermophilic methanogen, Methanocella conradii HZ254, isolated from Chinese rice field soil.</title>
        <authorList>
            <person name="Lu Z."/>
            <person name="Lu Y."/>
        </authorList>
    </citation>
    <scope>NUCLEOTIDE SEQUENCE [LARGE SCALE GENOMIC DNA]</scope>
    <source>
        <strain evidence="3">DSM 24694 / JCM 17849 / CGMCC 1.5162 / HZ254</strain>
    </source>
</reference>
<dbReference type="Pfam" id="PF00773">
    <property type="entry name" value="RNB"/>
    <property type="match status" value="1"/>
</dbReference>
<keyword evidence="2" id="KW-0378">Hydrolase</keyword>
<dbReference type="InterPro" id="IPR050180">
    <property type="entry name" value="RNR_Ribonuclease"/>
</dbReference>
<evidence type="ECO:0000313" key="3">
    <source>
        <dbReference type="Proteomes" id="UP000005233"/>
    </source>
</evidence>
<dbReference type="GO" id="GO:0006402">
    <property type="term" value="P:mRNA catabolic process"/>
    <property type="evidence" value="ECO:0007669"/>
    <property type="project" value="TreeGrafter"/>
</dbReference>
<dbReference type="SUPFAM" id="SSF54768">
    <property type="entry name" value="dsRNA-binding domain-like"/>
    <property type="match status" value="1"/>
</dbReference>
<dbReference type="PANTHER" id="PTHR23355">
    <property type="entry name" value="RIBONUCLEASE"/>
    <property type="match status" value="1"/>
</dbReference>
<dbReference type="KEGG" id="mez:Mtc_0266"/>
<dbReference type="PROSITE" id="PS50137">
    <property type="entry name" value="DS_RBD"/>
    <property type="match status" value="1"/>
</dbReference>
<dbReference type="InterPro" id="IPR022966">
    <property type="entry name" value="RNase_II/R_CS"/>
</dbReference>
<accession>H8I934</accession>
<dbReference type="Gene3D" id="3.30.160.20">
    <property type="match status" value="1"/>
</dbReference>
<dbReference type="STRING" id="1041930.Mtc_0266"/>
<evidence type="ECO:0000259" key="1">
    <source>
        <dbReference type="PROSITE" id="PS50137"/>
    </source>
</evidence>
<dbReference type="GeneID" id="11970146"/>
<dbReference type="InterPro" id="IPR012340">
    <property type="entry name" value="NA-bd_OB-fold"/>
</dbReference>
<dbReference type="Proteomes" id="UP000005233">
    <property type="component" value="Chromosome"/>
</dbReference>
<sequence>MYRGVTIDDRATMDMDDAIWVDAAEDGSWKVRVMVADVARAAQPRSKLDGIAMARVETRYFARGSSPMLPRRLSEEKLSLWPGEPKSVLVVDIDLDERLNVLDTRLSMGTMESEARLSYSDVPLILSDAGHPQHSLIETARRLAQGLLMVRRNRGALVYYDVNTGWVTGEEGTLKKLKSREDTIGYVIIQELMILANMAVAEYAVKNDVPILFRNHTARSAAPEREELMKLLESAAVVPAERLATIRRTTSLMFNRAEYGASILGHFGLNLGVYTHFTSPIRRYADLVNHQQLRAHIMGKPLPYSKENISGIAAHINRKLIEYDEARSEYMKKKADRMAEEAIQAGQIEGVGDKEFEHITKLLIRGGEDCPEAYHGAFLSRLASGKMPLLCAGLVLTQAPAGERWTGLKAALLERLAKEPNLAVTVFNLAQQISGWPMPSYDITGTHLAFTARATVQLDGKSYESGEFKDASKKGAMQRASVGLLASILGLPVPAMAPPRLAQPAPVNAEIAINTSKDPIVALQEYGQANKLPLPSYSFSMDGPPNKPLITCTCVFNSITATGQASSKQRAKRRAAKAVIDILLGLQ</sequence>
<dbReference type="SMART" id="SM00358">
    <property type="entry name" value="DSRM"/>
    <property type="match status" value="1"/>
</dbReference>
<dbReference type="AlphaFoldDB" id="H8I934"/>
<dbReference type="eggNOG" id="arCOG04686">
    <property type="taxonomic scope" value="Archaea"/>
</dbReference>
<organism evidence="2 3">
    <name type="scientific">Methanocella conradii (strain DSM 24694 / JCM 17849 / CGMCC 1.5162 / HZ254)</name>
    <dbReference type="NCBI Taxonomy" id="1041930"/>
    <lineage>
        <taxon>Archaea</taxon>
        <taxon>Methanobacteriati</taxon>
        <taxon>Methanobacteriota</taxon>
        <taxon>Stenosarchaea group</taxon>
        <taxon>Methanomicrobia</taxon>
        <taxon>Methanocellales</taxon>
        <taxon>Methanocellaceae</taxon>
        <taxon>Methanocella</taxon>
    </lineage>
</organism>
<evidence type="ECO:0000313" key="2">
    <source>
        <dbReference type="EMBL" id="AFC99037.1"/>
    </source>
</evidence>
<dbReference type="HOGENOM" id="CLU_020724_0_0_2"/>
<dbReference type="GO" id="GO:0003723">
    <property type="term" value="F:RNA binding"/>
    <property type="evidence" value="ECO:0007669"/>
    <property type="project" value="InterPro"/>
</dbReference>
<dbReference type="GO" id="GO:0016787">
    <property type="term" value="F:hydrolase activity"/>
    <property type="evidence" value="ECO:0007669"/>
    <property type="project" value="UniProtKB-KW"/>
</dbReference>
<dbReference type="SUPFAM" id="SSF50249">
    <property type="entry name" value="Nucleic acid-binding proteins"/>
    <property type="match status" value="1"/>
</dbReference>
<dbReference type="InterPro" id="IPR001900">
    <property type="entry name" value="RNase_II/R"/>
</dbReference>
<dbReference type="SMART" id="SM00955">
    <property type="entry name" value="RNB"/>
    <property type="match status" value="1"/>
</dbReference>
<gene>
    <name evidence="2" type="ordered locus">Mtc_0266</name>
</gene>
<keyword evidence="3" id="KW-1185">Reference proteome</keyword>
<dbReference type="PROSITE" id="PS01175">
    <property type="entry name" value="RIBONUCLEASE_II"/>
    <property type="match status" value="1"/>
</dbReference>
<protein>
    <submittedName>
        <fullName evidence="2">Exoribonuclease R</fullName>
        <ecNumber evidence="2">3.1.-.-</ecNumber>
    </submittedName>
</protein>
<feature type="domain" description="DRBM" evidence="1">
    <location>
        <begin position="518"/>
        <end position="585"/>
    </location>
</feature>
<dbReference type="CDD" id="cd00048">
    <property type="entry name" value="DSRM_SF"/>
    <property type="match status" value="1"/>
</dbReference>
<dbReference type="OrthoDB" id="134933at2157"/>